<sequence>MTRLARSGSRYSGRRRVSASVRPYLIAHERAKAAKDFAFRQFAGLVALSVLGDLR</sequence>
<comment type="caution">
    <text evidence="1">The sequence shown here is derived from an EMBL/GenBank/DDBJ whole genome shotgun (WGS) entry which is preliminary data.</text>
</comment>
<dbReference type="Proteomes" id="UP000523007">
    <property type="component" value="Unassembled WGS sequence"/>
</dbReference>
<protein>
    <submittedName>
        <fullName evidence="1">Uncharacterized protein</fullName>
    </submittedName>
</protein>
<dbReference type="AlphaFoldDB" id="A0A7W7RLR5"/>
<organism evidence="1 2">
    <name type="scientific">Lipingzhangella halophila</name>
    <dbReference type="NCBI Taxonomy" id="1783352"/>
    <lineage>
        <taxon>Bacteria</taxon>
        <taxon>Bacillati</taxon>
        <taxon>Actinomycetota</taxon>
        <taxon>Actinomycetes</taxon>
        <taxon>Streptosporangiales</taxon>
        <taxon>Nocardiopsidaceae</taxon>
        <taxon>Lipingzhangella</taxon>
    </lineage>
</organism>
<evidence type="ECO:0000313" key="1">
    <source>
        <dbReference type="EMBL" id="MBB4934322.1"/>
    </source>
</evidence>
<reference evidence="1 2" key="1">
    <citation type="submission" date="2020-08" db="EMBL/GenBank/DDBJ databases">
        <title>Sequencing the genomes of 1000 actinobacteria strains.</title>
        <authorList>
            <person name="Klenk H.-P."/>
        </authorList>
    </citation>
    <scope>NUCLEOTIDE SEQUENCE [LARGE SCALE GENOMIC DNA]</scope>
    <source>
        <strain evidence="1 2">DSM 102030</strain>
    </source>
</reference>
<accession>A0A7W7RLR5</accession>
<dbReference type="EMBL" id="JACHJT010000001">
    <property type="protein sequence ID" value="MBB4934322.1"/>
    <property type="molecule type" value="Genomic_DNA"/>
</dbReference>
<keyword evidence="2" id="KW-1185">Reference proteome</keyword>
<name>A0A7W7RLR5_9ACTN</name>
<evidence type="ECO:0000313" key="2">
    <source>
        <dbReference type="Proteomes" id="UP000523007"/>
    </source>
</evidence>
<proteinExistence type="predicted"/>
<gene>
    <name evidence="1" type="ORF">F4561_005142</name>
</gene>